<evidence type="ECO:0000313" key="2">
    <source>
        <dbReference type="Proteomes" id="UP000054869"/>
    </source>
</evidence>
<dbReference type="Proteomes" id="UP000054869">
    <property type="component" value="Unassembled WGS sequence"/>
</dbReference>
<proteinExistence type="predicted"/>
<reference evidence="1 2" key="1">
    <citation type="submission" date="2015-11" db="EMBL/GenBank/DDBJ databases">
        <title>Genomic analysis of 38 Legionella species identifies large and diverse effector repertoires.</title>
        <authorList>
            <person name="Burstein D."/>
            <person name="Amaro F."/>
            <person name="Zusman T."/>
            <person name="Lifshitz Z."/>
            <person name="Cohen O."/>
            <person name="Gilbert J.A."/>
            <person name="Pupko T."/>
            <person name="Shuman H.A."/>
            <person name="Segal G."/>
        </authorList>
    </citation>
    <scope>NUCLEOTIDE SEQUENCE [LARGE SCALE GENOMIC DNA]</scope>
    <source>
        <strain evidence="1 2">ATCC 49751</strain>
    </source>
</reference>
<dbReference type="AlphaFoldDB" id="A0A0W0VGB9"/>
<gene>
    <name evidence="1" type="ORF">Llan_2206</name>
</gene>
<dbReference type="EMBL" id="LNYI01000055">
    <property type="protein sequence ID" value="KTD19135.1"/>
    <property type="molecule type" value="Genomic_DNA"/>
</dbReference>
<sequence>MFKWPWAWCLDKPCLIDKKDSTKAKCECNVVNDRGDYVIVVNPAISPNSKNTCTAGIISSATVKQAEEITDFLKSQKELQPYPIQVINE</sequence>
<evidence type="ECO:0000313" key="1">
    <source>
        <dbReference type="EMBL" id="KTD19135.1"/>
    </source>
</evidence>
<organism evidence="1 2">
    <name type="scientific">Legionella lansingensis</name>
    <dbReference type="NCBI Taxonomy" id="45067"/>
    <lineage>
        <taxon>Bacteria</taxon>
        <taxon>Pseudomonadati</taxon>
        <taxon>Pseudomonadota</taxon>
        <taxon>Gammaproteobacteria</taxon>
        <taxon>Legionellales</taxon>
        <taxon>Legionellaceae</taxon>
        <taxon>Legionella</taxon>
    </lineage>
</organism>
<name>A0A0W0VGB9_9GAMM</name>
<comment type="caution">
    <text evidence="1">The sequence shown here is derived from an EMBL/GenBank/DDBJ whole genome shotgun (WGS) entry which is preliminary data.</text>
</comment>
<keyword evidence="2" id="KW-1185">Reference proteome</keyword>
<dbReference type="RefSeq" id="WP_131796074.1">
    <property type="nucleotide sequence ID" value="NZ_LNYI01000055.1"/>
</dbReference>
<dbReference type="PATRIC" id="fig|45067.4.peg.2316"/>
<protein>
    <submittedName>
        <fullName evidence="1">Uncharacterized protein</fullName>
    </submittedName>
</protein>
<accession>A0A0W0VGB9</accession>